<comment type="caution">
    <text evidence="1">The sequence shown here is derived from an EMBL/GenBank/DDBJ whole genome shotgun (WGS) entry which is preliminary data.</text>
</comment>
<dbReference type="RefSeq" id="WP_023508413.1">
    <property type="nucleotide sequence ID" value="NZ_AWTC01000001.1"/>
</dbReference>
<dbReference type="EMBL" id="AWTC01000001">
    <property type="protein sequence ID" value="EST13656.1"/>
    <property type="molecule type" value="Genomic_DNA"/>
</dbReference>
<evidence type="ECO:0000313" key="2">
    <source>
        <dbReference type="Proteomes" id="UP000018296"/>
    </source>
</evidence>
<evidence type="ECO:0000313" key="1">
    <source>
        <dbReference type="EMBL" id="EST13656.1"/>
    </source>
</evidence>
<dbReference type="Proteomes" id="UP000018296">
    <property type="component" value="Unassembled WGS sequence"/>
</dbReference>
<organism evidence="1 2">
    <name type="scientific">Sporolactobacillus laevolacticus DSM 442</name>
    <dbReference type="NCBI Taxonomy" id="1395513"/>
    <lineage>
        <taxon>Bacteria</taxon>
        <taxon>Bacillati</taxon>
        <taxon>Bacillota</taxon>
        <taxon>Bacilli</taxon>
        <taxon>Bacillales</taxon>
        <taxon>Sporolactobacillaceae</taxon>
        <taxon>Sporolactobacillus</taxon>
    </lineage>
</organism>
<dbReference type="OrthoDB" id="1937151at2"/>
<proteinExistence type="predicted"/>
<dbReference type="STRING" id="1395513.P343_00435"/>
<accession>V6J388</accession>
<protein>
    <submittedName>
        <fullName evidence="1">Uncharacterized protein</fullName>
    </submittedName>
</protein>
<dbReference type="AlphaFoldDB" id="V6J388"/>
<reference evidence="1 2" key="1">
    <citation type="journal article" date="2013" name="Genome Announc.">
        <title>Genome Sequence of Sporolactobacillus laevolacticus DSM442, an Efficient Polymer-Grade D-Lactate Producer from Agricultural Waste Cottonseed as a Nitrogen Source.</title>
        <authorList>
            <person name="Wang H."/>
            <person name="Wang L."/>
            <person name="Ju J."/>
            <person name="Yu B."/>
            <person name="Ma Y."/>
        </authorList>
    </citation>
    <scope>NUCLEOTIDE SEQUENCE [LARGE SCALE GENOMIC DNA]</scope>
    <source>
        <strain evidence="1 2">DSM 442</strain>
    </source>
</reference>
<sequence length="226" mass="25900">MSIDTLPSGVLNELQTNFQDSRPQSMLDSINMSPESRRLVEHNSFALLIAVIADQSVKSEIAWNLPYELSQRIGTDHLNPGWIIEHIESIRTAIAQKPALHRFPQKITDYILSLSTIIETKYLSSDHFLNNSLNYTIFVSNIKEVTGISDKKANFLFLILVLDFNYKFANMENSAVLFDSHLEKWLSQRFNKKITKSEANQICTYVSPENPALLCPYIWSTDRKSK</sequence>
<dbReference type="eggNOG" id="COG0177">
    <property type="taxonomic scope" value="Bacteria"/>
</dbReference>
<dbReference type="PATRIC" id="fig|1395513.3.peg.88"/>
<gene>
    <name evidence="1" type="ORF">P343_00435</name>
</gene>
<keyword evidence="2" id="KW-1185">Reference proteome</keyword>
<name>V6J388_9BACL</name>